<name>A0A0M3K989_ANISI</name>
<reference evidence="1 2" key="2">
    <citation type="submission" date="2018-11" db="EMBL/GenBank/DDBJ databases">
        <authorList>
            <consortium name="Pathogen Informatics"/>
        </authorList>
    </citation>
    <scope>NUCLEOTIDE SEQUENCE [LARGE SCALE GENOMIC DNA]</scope>
</reference>
<dbReference type="OrthoDB" id="5846767at2759"/>
<protein>
    <submittedName>
        <fullName evidence="3">CID domain-containing protein</fullName>
    </submittedName>
</protein>
<sequence length="274" mass="31620">MDDEQLRRLISSLSILSNHGSFPLHTFSVLASAAPPDKLAEQLHQRWLSEESFATIAAVAVLHVHHLGEISDSALWSCCLAHLLSDYRSRYNLRKKNPLLFRNNVRTLLKMYPVFREIDAVVSESLIKPIFMSLNMLMDEEADDKDVQVYPFPLAMVSLVLEDGSLLHKLRPNECDKLVLMARHCLCEKTLNAESRRGLLNIIDLWTYGWDMEMFPDYVMKFYEGSETKENVETAKRKVNNVASETKIQEQLQNEDVRSHHSYDTIDWDHESVV</sequence>
<evidence type="ECO:0000313" key="2">
    <source>
        <dbReference type="Proteomes" id="UP000267096"/>
    </source>
</evidence>
<dbReference type="EMBL" id="UYRR01033571">
    <property type="protein sequence ID" value="VDK59083.1"/>
    <property type="molecule type" value="Genomic_DNA"/>
</dbReference>
<dbReference type="Gene3D" id="1.25.40.180">
    <property type="match status" value="1"/>
</dbReference>
<accession>A0A0M3K989</accession>
<dbReference type="WBParaSite" id="ASIM_0001753101-mRNA-1">
    <property type="protein sequence ID" value="ASIM_0001753101-mRNA-1"/>
    <property type="gene ID" value="ASIM_0001753101"/>
</dbReference>
<reference evidence="3" key="1">
    <citation type="submission" date="2017-02" db="UniProtKB">
        <authorList>
            <consortium name="WormBaseParasite"/>
        </authorList>
    </citation>
    <scope>IDENTIFICATION</scope>
</reference>
<evidence type="ECO:0000313" key="1">
    <source>
        <dbReference type="EMBL" id="VDK59083.1"/>
    </source>
</evidence>
<dbReference type="AlphaFoldDB" id="A0A0M3K989"/>
<proteinExistence type="predicted"/>
<dbReference type="Proteomes" id="UP000267096">
    <property type="component" value="Unassembled WGS sequence"/>
</dbReference>
<evidence type="ECO:0000313" key="3">
    <source>
        <dbReference type="WBParaSite" id="ASIM_0001753101-mRNA-1"/>
    </source>
</evidence>
<gene>
    <name evidence="1" type="ORF">ASIM_LOCUS16937</name>
</gene>
<organism evidence="3">
    <name type="scientific">Anisakis simplex</name>
    <name type="common">Herring worm</name>
    <dbReference type="NCBI Taxonomy" id="6269"/>
    <lineage>
        <taxon>Eukaryota</taxon>
        <taxon>Metazoa</taxon>
        <taxon>Ecdysozoa</taxon>
        <taxon>Nematoda</taxon>
        <taxon>Chromadorea</taxon>
        <taxon>Rhabditida</taxon>
        <taxon>Spirurina</taxon>
        <taxon>Ascaridomorpha</taxon>
        <taxon>Ascaridoidea</taxon>
        <taxon>Anisakidae</taxon>
        <taxon>Anisakis</taxon>
        <taxon>Anisakis simplex complex</taxon>
    </lineage>
</organism>
<keyword evidence="2" id="KW-1185">Reference proteome</keyword>